<dbReference type="AlphaFoldDB" id="A0A2Z7DDB0"/>
<dbReference type="Proteomes" id="UP000250235">
    <property type="component" value="Unassembled WGS sequence"/>
</dbReference>
<dbReference type="EMBL" id="KQ987345">
    <property type="protein sequence ID" value="KZV57304.1"/>
    <property type="molecule type" value="Genomic_DNA"/>
</dbReference>
<accession>A0A2Z7DDB0</accession>
<evidence type="ECO:0000313" key="2">
    <source>
        <dbReference type="Proteomes" id="UP000250235"/>
    </source>
</evidence>
<proteinExistence type="predicted"/>
<keyword evidence="2" id="KW-1185">Reference proteome</keyword>
<sequence>MGVNRFKIKEIKEENKAEIKYCPWALDQVTSEFSVYGMKPYIKGQPTLSTTAHPFVVKVQLTSGQLLTLPW</sequence>
<name>A0A2Z7DDB0_9LAMI</name>
<gene>
    <name evidence="1" type="ORF">F511_22753</name>
</gene>
<organism evidence="1 2">
    <name type="scientific">Dorcoceras hygrometricum</name>
    <dbReference type="NCBI Taxonomy" id="472368"/>
    <lineage>
        <taxon>Eukaryota</taxon>
        <taxon>Viridiplantae</taxon>
        <taxon>Streptophyta</taxon>
        <taxon>Embryophyta</taxon>
        <taxon>Tracheophyta</taxon>
        <taxon>Spermatophyta</taxon>
        <taxon>Magnoliopsida</taxon>
        <taxon>eudicotyledons</taxon>
        <taxon>Gunneridae</taxon>
        <taxon>Pentapetalae</taxon>
        <taxon>asterids</taxon>
        <taxon>lamiids</taxon>
        <taxon>Lamiales</taxon>
        <taxon>Gesneriaceae</taxon>
        <taxon>Didymocarpoideae</taxon>
        <taxon>Trichosporeae</taxon>
        <taxon>Loxocarpinae</taxon>
        <taxon>Dorcoceras</taxon>
    </lineage>
</organism>
<reference evidence="1 2" key="1">
    <citation type="journal article" date="2015" name="Proc. Natl. Acad. Sci. U.S.A.">
        <title>The resurrection genome of Boea hygrometrica: A blueprint for survival of dehydration.</title>
        <authorList>
            <person name="Xiao L."/>
            <person name="Yang G."/>
            <person name="Zhang L."/>
            <person name="Yang X."/>
            <person name="Zhao S."/>
            <person name="Ji Z."/>
            <person name="Zhou Q."/>
            <person name="Hu M."/>
            <person name="Wang Y."/>
            <person name="Chen M."/>
            <person name="Xu Y."/>
            <person name="Jin H."/>
            <person name="Xiao X."/>
            <person name="Hu G."/>
            <person name="Bao F."/>
            <person name="Hu Y."/>
            <person name="Wan P."/>
            <person name="Li L."/>
            <person name="Deng X."/>
            <person name="Kuang T."/>
            <person name="Xiang C."/>
            <person name="Zhu J.K."/>
            <person name="Oliver M.J."/>
            <person name="He Y."/>
        </authorList>
    </citation>
    <scope>NUCLEOTIDE SEQUENCE [LARGE SCALE GENOMIC DNA]</scope>
    <source>
        <strain evidence="2">cv. XS01</strain>
    </source>
</reference>
<protein>
    <submittedName>
        <fullName evidence="1">Uncharacterized protein</fullName>
    </submittedName>
</protein>
<evidence type="ECO:0000313" key="1">
    <source>
        <dbReference type="EMBL" id="KZV57304.1"/>
    </source>
</evidence>